<organism evidence="1 2">
    <name type="scientific">Trachipleistophora hominis</name>
    <name type="common">Microsporidian parasite</name>
    <dbReference type="NCBI Taxonomy" id="72359"/>
    <lineage>
        <taxon>Eukaryota</taxon>
        <taxon>Fungi</taxon>
        <taxon>Fungi incertae sedis</taxon>
        <taxon>Microsporidia</taxon>
        <taxon>Pleistophoridae</taxon>
        <taxon>Trachipleistophora</taxon>
    </lineage>
</organism>
<sequence>MKCVLEYLNNILRICFYFDQDRNNYESLFHDFSLRKQLKSINRQYTREYIFQTSLFCACSMPMATLFVTQFVSSEKYIKNDFHCKKEALLMNKQRKRFMYLICCITRKEKSLKYCFLFFSGTYCNYYQSEYVEYIANELEPSKQKYFMEMKKI</sequence>
<keyword evidence="2" id="KW-1185">Reference proteome</keyword>
<gene>
    <name evidence="1" type="ORF">THOM_2071</name>
</gene>
<accession>L7JW49</accession>
<protein>
    <submittedName>
        <fullName evidence="1">Uncharacterized protein</fullName>
    </submittedName>
</protein>
<dbReference type="InParanoid" id="L7JW49"/>
<dbReference type="AlphaFoldDB" id="L7JW49"/>
<evidence type="ECO:0000313" key="2">
    <source>
        <dbReference type="Proteomes" id="UP000011185"/>
    </source>
</evidence>
<evidence type="ECO:0000313" key="1">
    <source>
        <dbReference type="EMBL" id="ELQ74987.1"/>
    </source>
</evidence>
<reference evidence="1 2" key="1">
    <citation type="journal article" date="2012" name="PLoS Pathog.">
        <title>The genome of the obligate intracellular parasite Trachipleistophora hominis: new insights into microsporidian genome dynamics and reductive evolution.</title>
        <authorList>
            <person name="Heinz E."/>
            <person name="Williams T.A."/>
            <person name="Nakjang S."/>
            <person name="Noel C.J."/>
            <person name="Swan D.C."/>
            <person name="Goldberg A.V."/>
            <person name="Harris S.R."/>
            <person name="Weinmaier T."/>
            <person name="Markert S."/>
            <person name="Becher D."/>
            <person name="Bernhardt J."/>
            <person name="Dagan T."/>
            <person name="Hacker C."/>
            <person name="Lucocq J.M."/>
            <person name="Schweder T."/>
            <person name="Rattei T."/>
            <person name="Hall N."/>
            <person name="Hirt R.P."/>
            <person name="Embley T.M."/>
        </authorList>
    </citation>
    <scope>NUCLEOTIDE SEQUENCE [LARGE SCALE GENOMIC DNA]</scope>
</reference>
<dbReference type="VEuPathDB" id="MicrosporidiaDB:THOM_2071"/>
<name>L7JW49_TRAHO</name>
<dbReference type="EMBL" id="JH993999">
    <property type="protein sequence ID" value="ELQ74987.1"/>
    <property type="molecule type" value="Genomic_DNA"/>
</dbReference>
<dbReference type="OrthoDB" id="10340739at2759"/>
<proteinExistence type="predicted"/>
<dbReference type="HOGENOM" id="CLU_1714606_0_0_1"/>
<dbReference type="Proteomes" id="UP000011185">
    <property type="component" value="Unassembled WGS sequence"/>
</dbReference>